<dbReference type="NCBIfam" id="TIGR01352">
    <property type="entry name" value="tonB_Cterm"/>
    <property type="match status" value="1"/>
</dbReference>
<keyword evidence="4" id="KW-0472">Membrane</keyword>
<gene>
    <name evidence="7" type="ORF">SAMN02745857_03961</name>
</gene>
<keyword evidence="2" id="KW-0812">Transmembrane</keyword>
<comment type="subcellular location">
    <subcellularLocation>
        <location evidence="1">Membrane</location>
        <topology evidence="1">Single-pass membrane protein</topology>
    </subcellularLocation>
</comment>
<dbReference type="EMBL" id="FWXD01000038">
    <property type="protein sequence ID" value="SMC29619.1"/>
    <property type="molecule type" value="Genomic_DNA"/>
</dbReference>
<keyword evidence="8" id="KW-1185">Reference proteome</keyword>
<name>A0A1W1Y072_9NEIS</name>
<organism evidence="7 8">
    <name type="scientific">Andreprevotia lacus DSM 23236</name>
    <dbReference type="NCBI Taxonomy" id="1121001"/>
    <lineage>
        <taxon>Bacteria</taxon>
        <taxon>Pseudomonadati</taxon>
        <taxon>Pseudomonadota</taxon>
        <taxon>Betaproteobacteria</taxon>
        <taxon>Neisseriales</taxon>
        <taxon>Chitinibacteraceae</taxon>
        <taxon>Andreprevotia</taxon>
    </lineage>
</organism>
<evidence type="ECO:0000256" key="1">
    <source>
        <dbReference type="ARBA" id="ARBA00004167"/>
    </source>
</evidence>
<reference evidence="7 8" key="1">
    <citation type="submission" date="2017-04" db="EMBL/GenBank/DDBJ databases">
        <authorList>
            <person name="Afonso C.L."/>
            <person name="Miller P.J."/>
            <person name="Scott M.A."/>
            <person name="Spackman E."/>
            <person name="Goraichik I."/>
            <person name="Dimitrov K.M."/>
            <person name="Suarez D.L."/>
            <person name="Swayne D.E."/>
        </authorList>
    </citation>
    <scope>NUCLEOTIDE SEQUENCE [LARGE SCALE GENOMIC DNA]</scope>
    <source>
        <strain evidence="7 8">DSM 23236</strain>
    </source>
</reference>
<keyword evidence="5" id="KW-0175">Coiled coil</keyword>
<dbReference type="STRING" id="1121001.SAMN02745857_03961"/>
<accession>A0A1W1Y072</accession>
<dbReference type="Proteomes" id="UP000192761">
    <property type="component" value="Unassembled WGS sequence"/>
</dbReference>
<evidence type="ECO:0000256" key="6">
    <source>
        <dbReference type="SAM" id="MobiDB-lite"/>
    </source>
</evidence>
<feature type="coiled-coil region" evidence="5">
    <location>
        <begin position="94"/>
        <end position="166"/>
    </location>
</feature>
<evidence type="ECO:0000313" key="7">
    <source>
        <dbReference type="EMBL" id="SMC29619.1"/>
    </source>
</evidence>
<feature type="region of interest" description="Disordered" evidence="6">
    <location>
        <begin position="66"/>
        <end position="93"/>
    </location>
</feature>
<evidence type="ECO:0000256" key="3">
    <source>
        <dbReference type="ARBA" id="ARBA00022989"/>
    </source>
</evidence>
<dbReference type="InterPro" id="IPR006260">
    <property type="entry name" value="TonB/TolA_C"/>
</dbReference>
<dbReference type="RefSeq" id="WP_084092885.1">
    <property type="nucleotide sequence ID" value="NZ_FWXD01000038.1"/>
</dbReference>
<evidence type="ECO:0000256" key="2">
    <source>
        <dbReference type="ARBA" id="ARBA00022692"/>
    </source>
</evidence>
<sequence>MDRAQSFMASSFVASALAHALIILAVGISIGAPKMLFSSQPLEVVLVNQRTTTAPAKADALAQAQLDGGGNTDATDKRVKSPLPSSSKDPSVELEQMEARQRQLEQTSLEMLTRVQAQVALAQAEAQRAQEQRKEGRDLEALQQRARELAAQAAQISKENQIYQSRPKKTFIGARTSEYRFAKYIDNWRIKVERYGTMLIPKGKDGRPLHGNLGMTVEIDARGNLVSASIFRSSGNPELDAGALRIAKMAAPYDVLGKEISKDTDILSISRTWNFGKAGDLETALPEP</sequence>
<proteinExistence type="predicted"/>
<dbReference type="Gene3D" id="3.30.1150.10">
    <property type="match status" value="1"/>
</dbReference>
<keyword evidence="3" id="KW-1133">Transmembrane helix</keyword>
<evidence type="ECO:0000313" key="8">
    <source>
        <dbReference type="Proteomes" id="UP000192761"/>
    </source>
</evidence>
<protein>
    <submittedName>
        <fullName evidence="7">Protein TonB</fullName>
    </submittedName>
</protein>
<evidence type="ECO:0000256" key="4">
    <source>
        <dbReference type="ARBA" id="ARBA00023136"/>
    </source>
</evidence>
<dbReference type="GO" id="GO:0016020">
    <property type="term" value="C:membrane"/>
    <property type="evidence" value="ECO:0007669"/>
    <property type="project" value="UniProtKB-SubCell"/>
</dbReference>
<evidence type="ECO:0000256" key="5">
    <source>
        <dbReference type="SAM" id="Coils"/>
    </source>
</evidence>
<dbReference type="SUPFAM" id="SSF74653">
    <property type="entry name" value="TolA/TonB C-terminal domain"/>
    <property type="match status" value="1"/>
</dbReference>
<dbReference type="AlphaFoldDB" id="A0A1W1Y072"/>